<feature type="repeat" description="TPR" evidence="7">
    <location>
        <begin position="510"/>
        <end position="543"/>
    </location>
</feature>
<name>A0A1V9Y5D3_ACHHY</name>
<feature type="repeat" description="TPR" evidence="7">
    <location>
        <begin position="366"/>
        <end position="399"/>
    </location>
</feature>
<dbReference type="PANTHER" id="PTHR12558:SF9">
    <property type="entry name" value="CELL DIVISION CYCLE PROTEIN 16 HOMOLOG"/>
    <property type="match status" value="1"/>
</dbReference>
<accession>A0A1V9Y5D3</accession>
<feature type="repeat" description="TPR" evidence="7">
    <location>
        <begin position="544"/>
        <end position="577"/>
    </location>
</feature>
<evidence type="ECO:0000256" key="4">
    <source>
        <dbReference type="ARBA" id="ARBA00022786"/>
    </source>
</evidence>
<keyword evidence="6" id="KW-0131">Cell cycle</keyword>
<keyword evidence="1 8" id="KW-0132">Cell division</keyword>
<dbReference type="InterPro" id="IPR011990">
    <property type="entry name" value="TPR-like_helical_dom_sf"/>
</dbReference>
<sequence length="629" mass="71521">MSSSPIAKKQKLRTHATPKIPITVEINDVLDAETMHPDTVPKLRDLVKSCQATSQHRSAVFYAGKLASMTRDPIDRMLLARSYYLTGDYHQAIHTLQGLVGQLDAGSPRSKTEKPISPARKTLSFSDTSVLHATWEYDEEVVLRAYLLLGQSMVGVKQWEDCQEMLEGVLSDDEGGILHKAASLNFHETVQINVVASLCCLRGEVCEALESRERAAYWYRLALQCDAHCADAFTNLAEKHMLTPEQERRMFESLHFRHPHDDYLKALYAAQLGRYDQFPTIQEKFQPVEEVFGLSENVDVVVAKAEASFYQHNTDKAYQLCKWVRERDPYNYKCIPVYVATLVQLERKSELFHFAHQMVDMYPKKAAAWYTVGCYYVLVKKFDTAQRFFHKATNIEPHFAPAWIGFGNAFAAQDESDQAMSSYRTATRLFLGCHFPLLCIGMEHYRTNNLALAAHFVSQACDMCPFDPLVYNELGTICFRQQNYQGAVDNFSKAITLCQHLSQTLLVPWEATYFNLGQSYRKLKQYGRAIHNYHLALDLCPRKASTHFALGFTYHLQGRLHDAIQCYHLALSYDPEDPVAIQTLDDALKDMFANTDLNAPDAVEEEAKCPVSRSNISVSMDISTESMDL</sequence>
<dbReference type="AlphaFoldDB" id="A0A1V9Y5D3"/>
<dbReference type="GO" id="GO:0005737">
    <property type="term" value="C:cytoplasm"/>
    <property type="evidence" value="ECO:0007669"/>
    <property type="project" value="TreeGrafter"/>
</dbReference>
<dbReference type="SMART" id="SM00028">
    <property type="entry name" value="TPR"/>
    <property type="match status" value="8"/>
</dbReference>
<dbReference type="GO" id="GO:0051301">
    <property type="term" value="P:cell division"/>
    <property type="evidence" value="ECO:0007669"/>
    <property type="project" value="UniProtKB-KW"/>
</dbReference>
<dbReference type="GO" id="GO:0031145">
    <property type="term" value="P:anaphase-promoting complex-dependent catabolic process"/>
    <property type="evidence" value="ECO:0007669"/>
    <property type="project" value="TreeGrafter"/>
</dbReference>
<dbReference type="Pfam" id="PF13414">
    <property type="entry name" value="TPR_11"/>
    <property type="match status" value="1"/>
</dbReference>
<comment type="caution">
    <text evidence="8">The sequence shown here is derived from an EMBL/GenBank/DDBJ whole genome shotgun (WGS) entry which is preliminary data.</text>
</comment>
<dbReference type="PROSITE" id="PS50005">
    <property type="entry name" value="TPR"/>
    <property type="match status" value="4"/>
</dbReference>
<dbReference type="InterPro" id="IPR019734">
    <property type="entry name" value="TPR_rpt"/>
</dbReference>
<keyword evidence="2" id="KW-0677">Repeat</keyword>
<proteinExistence type="predicted"/>
<keyword evidence="4" id="KW-0833">Ubl conjugation pathway</keyword>
<dbReference type="PANTHER" id="PTHR12558">
    <property type="entry name" value="CELL DIVISION CYCLE 16,23,27"/>
    <property type="match status" value="1"/>
</dbReference>
<organism evidence="8 9">
    <name type="scientific">Achlya hypogyna</name>
    <name type="common">Oomycete</name>
    <name type="synonym">Protoachlya hypogyna</name>
    <dbReference type="NCBI Taxonomy" id="1202772"/>
    <lineage>
        <taxon>Eukaryota</taxon>
        <taxon>Sar</taxon>
        <taxon>Stramenopiles</taxon>
        <taxon>Oomycota</taxon>
        <taxon>Saprolegniomycetes</taxon>
        <taxon>Saprolegniales</taxon>
        <taxon>Achlyaceae</taxon>
        <taxon>Achlya</taxon>
    </lineage>
</organism>
<dbReference type="EMBL" id="JNBR01002859">
    <property type="protein sequence ID" value="OQR80916.1"/>
    <property type="molecule type" value="Genomic_DNA"/>
</dbReference>
<dbReference type="Gene3D" id="1.25.40.10">
    <property type="entry name" value="Tetratricopeptide repeat domain"/>
    <property type="match status" value="1"/>
</dbReference>
<keyword evidence="9" id="KW-1185">Reference proteome</keyword>
<dbReference type="GO" id="GO:0045842">
    <property type="term" value="P:positive regulation of mitotic metaphase/anaphase transition"/>
    <property type="evidence" value="ECO:0007669"/>
    <property type="project" value="TreeGrafter"/>
</dbReference>
<dbReference type="Pfam" id="PF12895">
    <property type="entry name" value="ANAPC3"/>
    <property type="match status" value="1"/>
</dbReference>
<gene>
    <name evidence="8" type="ORF">ACHHYP_17051</name>
</gene>
<protein>
    <submittedName>
        <fullName evidence="8">Cell division cycle protein 16</fullName>
    </submittedName>
</protein>
<evidence type="ECO:0000256" key="7">
    <source>
        <dbReference type="PROSITE-ProRule" id="PRU00339"/>
    </source>
</evidence>
<dbReference type="GO" id="GO:0005680">
    <property type="term" value="C:anaphase-promoting complex"/>
    <property type="evidence" value="ECO:0007669"/>
    <property type="project" value="TreeGrafter"/>
</dbReference>
<dbReference type="SUPFAM" id="SSF81901">
    <property type="entry name" value="HCP-like"/>
    <property type="match status" value="1"/>
</dbReference>
<reference evidence="8 9" key="1">
    <citation type="journal article" date="2014" name="Genome Biol. Evol.">
        <title>The secreted proteins of Achlya hypogyna and Thraustotheca clavata identify the ancestral oomycete secretome and reveal gene acquisitions by horizontal gene transfer.</title>
        <authorList>
            <person name="Misner I."/>
            <person name="Blouin N."/>
            <person name="Leonard G."/>
            <person name="Richards T.A."/>
            <person name="Lane C.E."/>
        </authorList>
    </citation>
    <scope>NUCLEOTIDE SEQUENCE [LARGE SCALE GENOMIC DNA]</scope>
    <source>
        <strain evidence="8 9">ATCC 48635</strain>
    </source>
</reference>
<evidence type="ECO:0000256" key="1">
    <source>
        <dbReference type="ARBA" id="ARBA00022618"/>
    </source>
</evidence>
<dbReference type="OrthoDB" id="10006270at2759"/>
<evidence type="ECO:0000256" key="6">
    <source>
        <dbReference type="ARBA" id="ARBA00023306"/>
    </source>
</evidence>
<dbReference type="STRING" id="1202772.A0A1V9Y5D3"/>
<evidence type="ECO:0000313" key="9">
    <source>
        <dbReference type="Proteomes" id="UP000243579"/>
    </source>
</evidence>
<evidence type="ECO:0000256" key="3">
    <source>
        <dbReference type="ARBA" id="ARBA00022776"/>
    </source>
</evidence>
<keyword evidence="5 7" id="KW-0802">TPR repeat</keyword>
<dbReference type="SUPFAM" id="SSF48452">
    <property type="entry name" value="TPR-like"/>
    <property type="match status" value="2"/>
</dbReference>
<keyword evidence="3" id="KW-0498">Mitosis</keyword>
<feature type="repeat" description="TPR" evidence="7">
    <location>
        <begin position="468"/>
        <end position="501"/>
    </location>
</feature>
<evidence type="ECO:0000256" key="5">
    <source>
        <dbReference type="ARBA" id="ARBA00022803"/>
    </source>
</evidence>
<evidence type="ECO:0000313" key="8">
    <source>
        <dbReference type="EMBL" id="OQR80916.1"/>
    </source>
</evidence>
<dbReference type="GO" id="GO:0016567">
    <property type="term" value="P:protein ubiquitination"/>
    <property type="evidence" value="ECO:0007669"/>
    <property type="project" value="TreeGrafter"/>
</dbReference>
<dbReference type="Proteomes" id="UP000243579">
    <property type="component" value="Unassembled WGS sequence"/>
</dbReference>
<evidence type="ECO:0000256" key="2">
    <source>
        <dbReference type="ARBA" id="ARBA00022737"/>
    </source>
</evidence>